<accession>A0A8T3B2Y8</accession>
<dbReference type="EMBL" id="JAGYWB010000011">
    <property type="protein sequence ID" value="KAI0503927.1"/>
    <property type="molecule type" value="Genomic_DNA"/>
</dbReference>
<sequence length="110" mass="13051">MDTTSIGGNCYFLSFTDDYSRKIWVYFLKEKSQVFEYLKIFKALVEKESGHFIKVLRSNRGGEYISYEMQIYLKENVIRHQLTTRYTPQQNGVIERLNKTIMGFARSTLK</sequence>
<dbReference type="InterPro" id="IPR012337">
    <property type="entry name" value="RNaseH-like_sf"/>
</dbReference>
<dbReference type="PANTHER" id="PTHR42648">
    <property type="entry name" value="TRANSPOSASE, PUTATIVE-RELATED"/>
    <property type="match status" value="1"/>
</dbReference>
<name>A0A8T3B2Y8_DENNO</name>
<evidence type="ECO:0000313" key="3">
    <source>
        <dbReference type="Proteomes" id="UP000829196"/>
    </source>
</evidence>
<dbReference type="OrthoDB" id="783290at2759"/>
<gene>
    <name evidence="2" type="ORF">KFK09_014873</name>
</gene>
<dbReference type="SUPFAM" id="SSF53098">
    <property type="entry name" value="Ribonuclease H-like"/>
    <property type="match status" value="1"/>
</dbReference>
<dbReference type="GO" id="GO:0015074">
    <property type="term" value="P:DNA integration"/>
    <property type="evidence" value="ECO:0007669"/>
    <property type="project" value="InterPro"/>
</dbReference>
<keyword evidence="3" id="KW-1185">Reference proteome</keyword>
<dbReference type="PANTHER" id="PTHR42648:SF18">
    <property type="entry name" value="RETROTRANSPOSON, UNCLASSIFIED-LIKE PROTEIN"/>
    <property type="match status" value="1"/>
</dbReference>
<dbReference type="Gene3D" id="3.30.420.10">
    <property type="entry name" value="Ribonuclease H-like superfamily/Ribonuclease H"/>
    <property type="match status" value="1"/>
</dbReference>
<dbReference type="InterPro" id="IPR036397">
    <property type="entry name" value="RNaseH_sf"/>
</dbReference>
<dbReference type="InterPro" id="IPR039537">
    <property type="entry name" value="Retrotran_Ty1/copia-like"/>
</dbReference>
<comment type="caution">
    <text evidence="2">The sequence shown here is derived from an EMBL/GenBank/DDBJ whole genome shotgun (WGS) entry which is preliminary data.</text>
</comment>
<evidence type="ECO:0000313" key="2">
    <source>
        <dbReference type="EMBL" id="KAI0503927.1"/>
    </source>
</evidence>
<dbReference type="SMR" id="A0A8T3B2Y8"/>
<feature type="domain" description="Integrase catalytic" evidence="1">
    <location>
        <begin position="1"/>
        <end position="110"/>
    </location>
</feature>
<dbReference type="GO" id="GO:0003676">
    <property type="term" value="F:nucleic acid binding"/>
    <property type="evidence" value="ECO:0007669"/>
    <property type="project" value="InterPro"/>
</dbReference>
<reference evidence="2" key="1">
    <citation type="journal article" date="2022" name="Front. Genet.">
        <title>Chromosome-Scale Assembly of the Dendrobium nobile Genome Provides Insights Into the Molecular Mechanism of the Biosynthesis of the Medicinal Active Ingredient of Dendrobium.</title>
        <authorList>
            <person name="Xu Q."/>
            <person name="Niu S.-C."/>
            <person name="Li K.-L."/>
            <person name="Zheng P.-J."/>
            <person name="Zhang X.-J."/>
            <person name="Jia Y."/>
            <person name="Liu Y."/>
            <person name="Niu Y.-X."/>
            <person name="Yu L.-H."/>
            <person name="Chen D.-F."/>
            <person name="Zhang G.-Q."/>
        </authorList>
    </citation>
    <scope>NUCLEOTIDE SEQUENCE</scope>
    <source>
        <tissue evidence="2">Leaf</tissue>
    </source>
</reference>
<evidence type="ECO:0000259" key="1">
    <source>
        <dbReference type="PROSITE" id="PS50994"/>
    </source>
</evidence>
<dbReference type="AlphaFoldDB" id="A0A8T3B2Y8"/>
<dbReference type="Proteomes" id="UP000829196">
    <property type="component" value="Unassembled WGS sequence"/>
</dbReference>
<organism evidence="2 3">
    <name type="scientific">Dendrobium nobile</name>
    <name type="common">Orchid</name>
    <dbReference type="NCBI Taxonomy" id="94219"/>
    <lineage>
        <taxon>Eukaryota</taxon>
        <taxon>Viridiplantae</taxon>
        <taxon>Streptophyta</taxon>
        <taxon>Embryophyta</taxon>
        <taxon>Tracheophyta</taxon>
        <taxon>Spermatophyta</taxon>
        <taxon>Magnoliopsida</taxon>
        <taxon>Liliopsida</taxon>
        <taxon>Asparagales</taxon>
        <taxon>Orchidaceae</taxon>
        <taxon>Epidendroideae</taxon>
        <taxon>Malaxideae</taxon>
        <taxon>Dendrobiinae</taxon>
        <taxon>Dendrobium</taxon>
    </lineage>
</organism>
<dbReference type="InterPro" id="IPR001584">
    <property type="entry name" value="Integrase_cat-core"/>
</dbReference>
<protein>
    <recommendedName>
        <fullName evidence="1">Integrase catalytic domain-containing protein</fullName>
    </recommendedName>
</protein>
<dbReference type="PROSITE" id="PS50994">
    <property type="entry name" value="INTEGRASE"/>
    <property type="match status" value="1"/>
</dbReference>
<proteinExistence type="predicted"/>
<dbReference type="Pfam" id="PF00665">
    <property type="entry name" value="rve"/>
    <property type="match status" value="1"/>
</dbReference>